<dbReference type="EMBL" id="HBIZ01059329">
    <property type="protein sequence ID" value="CAE0784438.1"/>
    <property type="molecule type" value="Transcribed_RNA"/>
</dbReference>
<dbReference type="AlphaFoldDB" id="A0A7S4C1Z9"/>
<sequence>MAGVSGQVVYTKQPSAGNCAGRTVDLELWGRLNTALACSDFDASQQTLEDEELAVQIEVKDARRRASLPKLFLDGFELIEVPKAQCMPQDWLENKAEARRLAEAAAVDLVKVATGCTEAVAFDATWRSSARGNRDSSLGPGGRGANLSAAVSRVHADYTRESALRKISELVKLGTIPEAFGKQAEGRRAIVNVWRAFGAGETVQEAPLCLMHPKSMSIAGTEPFPYSLVHGTRAGINASVAYSDAHEWWHFPAMTKNEAILFYNFNEQLESPMPHGVFHSALMTPAQDGRPPRLSLEVRVIARWE</sequence>
<evidence type="ECO:0000313" key="2">
    <source>
        <dbReference type="EMBL" id="CAE0784438.1"/>
    </source>
</evidence>
<organism evidence="2">
    <name type="scientific">Chrysotila carterae</name>
    <name type="common">Marine alga</name>
    <name type="synonym">Syracosphaera carterae</name>
    <dbReference type="NCBI Taxonomy" id="13221"/>
    <lineage>
        <taxon>Eukaryota</taxon>
        <taxon>Haptista</taxon>
        <taxon>Haptophyta</taxon>
        <taxon>Prymnesiophyceae</taxon>
        <taxon>Isochrysidales</taxon>
        <taxon>Isochrysidaceae</taxon>
        <taxon>Chrysotila</taxon>
    </lineage>
</organism>
<gene>
    <name evidence="2" type="ORF">PCAR00345_LOCUS37143</name>
</gene>
<protein>
    <submittedName>
        <fullName evidence="2">Uncharacterized protein</fullName>
    </submittedName>
</protein>
<dbReference type="PANTHER" id="PTHR34598:SF3">
    <property type="entry name" value="OXIDOREDUCTASE AN1597"/>
    <property type="match status" value="1"/>
</dbReference>
<dbReference type="PANTHER" id="PTHR34598">
    <property type="entry name" value="BLL6449 PROTEIN"/>
    <property type="match status" value="1"/>
</dbReference>
<dbReference type="InterPro" id="IPR044053">
    <property type="entry name" value="AsaB-like"/>
</dbReference>
<dbReference type="GO" id="GO:0016491">
    <property type="term" value="F:oxidoreductase activity"/>
    <property type="evidence" value="ECO:0007669"/>
    <property type="project" value="InterPro"/>
</dbReference>
<reference evidence="2" key="1">
    <citation type="submission" date="2021-01" db="EMBL/GenBank/DDBJ databases">
        <authorList>
            <person name="Corre E."/>
            <person name="Pelletier E."/>
            <person name="Niang G."/>
            <person name="Scheremetjew M."/>
            <person name="Finn R."/>
            <person name="Kale V."/>
            <person name="Holt S."/>
            <person name="Cochrane G."/>
            <person name="Meng A."/>
            <person name="Brown T."/>
            <person name="Cohen L."/>
        </authorList>
    </citation>
    <scope>NUCLEOTIDE SEQUENCE</scope>
    <source>
        <strain evidence="2">CCMP645</strain>
    </source>
</reference>
<dbReference type="NCBIfam" id="NF041278">
    <property type="entry name" value="CmcJ_NvfI_EfuI"/>
    <property type="match status" value="1"/>
</dbReference>
<accession>A0A7S4C1Z9</accession>
<evidence type="ECO:0000256" key="1">
    <source>
        <dbReference type="ARBA" id="ARBA00023604"/>
    </source>
</evidence>
<name>A0A7S4C1Z9_CHRCT</name>
<proteinExistence type="inferred from homology"/>
<comment type="similarity">
    <text evidence="1">Belongs to the asaB hydroxylase/desaturase family.</text>
</comment>